<organism evidence="1 2">
    <name type="scientific">Hemibagrus wyckioides</name>
    <dbReference type="NCBI Taxonomy" id="337641"/>
    <lineage>
        <taxon>Eukaryota</taxon>
        <taxon>Metazoa</taxon>
        <taxon>Chordata</taxon>
        <taxon>Craniata</taxon>
        <taxon>Vertebrata</taxon>
        <taxon>Euteleostomi</taxon>
        <taxon>Actinopterygii</taxon>
        <taxon>Neopterygii</taxon>
        <taxon>Teleostei</taxon>
        <taxon>Ostariophysi</taxon>
        <taxon>Siluriformes</taxon>
        <taxon>Bagridae</taxon>
        <taxon>Hemibagrus</taxon>
    </lineage>
</organism>
<dbReference type="AlphaFoldDB" id="A0A9D3NLW1"/>
<evidence type="ECO:0000313" key="1">
    <source>
        <dbReference type="EMBL" id="KAG7325946.1"/>
    </source>
</evidence>
<dbReference type="Proteomes" id="UP000824219">
    <property type="component" value="Linkage Group LG12"/>
</dbReference>
<gene>
    <name evidence="1" type="ORF">KOW79_010871</name>
</gene>
<name>A0A9D3NLW1_9TELE</name>
<dbReference type="EMBL" id="JAHKSW010000012">
    <property type="protein sequence ID" value="KAG7325946.1"/>
    <property type="molecule type" value="Genomic_DNA"/>
</dbReference>
<sequence>MCPEDTCGLNVVTVHQHISLHNSNDIRPRGTRLHTETRLPEGKPRSFQLDHIPLELQSGFVWGNGDTRELVLGVAGRGNSGLRLGSSLYLVVV</sequence>
<evidence type="ECO:0000313" key="2">
    <source>
        <dbReference type="Proteomes" id="UP000824219"/>
    </source>
</evidence>
<accession>A0A9D3NLW1</accession>
<reference evidence="1 2" key="1">
    <citation type="submission" date="2021-06" db="EMBL/GenBank/DDBJ databases">
        <title>Chromosome-level genome assembly of the red-tail catfish (Hemibagrus wyckioides).</title>
        <authorList>
            <person name="Shao F."/>
        </authorList>
    </citation>
    <scope>NUCLEOTIDE SEQUENCE [LARGE SCALE GENOMIC DNA]</scope>
    <source>
        <strain evidence="1">EC202008001</strain>
        <tissue evidence="1">Blood</tissue>
    </source>
</reference>
<protein>
    <submittedName>
        <fullName evidence="1">Uncharacterized protein</fullName>
    </submittedName>
</protein>
<comment type="caution">
    <text evidence="1">The sequence shown here is derived from an EMBL/GenBank/DDBJ whole genome shotgun (WGS) entry which is preliminary data.</text>
</comment>
<proteinExistence type="predicted"/>
<keyword evidence="2" id="KW-1185">Reference proteome</keyword>